<organism evidence="2 4">
    <name type="scientific">Clathrospora elynae</name>
    <dbReference type="NCBI Taxonomy" id="706981"/>
    <lineage>
        <taxon>Eukaryota</taxon>
        <taxon>Fungi</taxon>
        <taxon>Dikarya</taxon>
        <taxon>Ascomycota</taxon>
        <taxon>Pezizomycotina</taxon>
        <taxon>Dothideomycetes</taxon>
        <taxon>Pleosporomycetidae</taxon>
        <taxon>Pleosporales</taxon>
        <taxon>Diademaceae</taxon>
        <taxon>Clathrospora</taxon>
    </lineage>
</organism>
<name>A0A6A5SII0_9PLEO</name>
<dbReference type="GO" id="GO:0003676">
    <property type="term" value="F:nucleic acid binding"/>
    <property type="evidence" value="ECO:0007669"/>
    <property type="project" value="InterPro"/>
</dbReference>
<evidence type="ECO:0000313" key="4">
    <source>
        <dbReference type="Proteomes" id="UP000800038"/>
    </source>
</evidence>
<feature type="non-terminal residue" evidence="2">
    <location>
        <position position="1"/>
    </location>
</feature>
<reference evidence="2" key="1">
    <citation type="journal article" date="2020" name="Stud. Mycol.">
        <title>101 Dothideomycetes genomes: a test case for predicting lifestyles and emergence of pathogens.</title>
        <authorList>
            <person name="Haridas S."/>
            <person name="Albert R."/>
            <person name="Binder M."/>
            <person name="Bloem J."/>
            <person name="Labutti K."/>
            <person name="Salamov A."/>
            <person name="Andreopoulos B."/>
            <person name="Baker S."/>
            <person name="Barry K."/>
            <person name="Bills G."/>
            <person name="Bluhm B."/>
            <person name="Cannon C."/>
            <person name="Castanera R."/>
            <person name="Culley D."/>
            <person name="Daum C."/>
            <person name="Ezra D."/>
            <person name="Gonzalez J."/>
            <person name="Henrissat B."/>
            <person name="Kuo A."/>
            <person name="Liang C."/>
            <person name="Lipzen A."/>
            <person name="Lutzoni F."/>
            <person name="Magnuson J."/>
            <person name="Mondo S."/>
            <person name="Nolan M."/>
            <person name="Ohm R."/>
            <person name="Pangilinan J."/>
            <person name="Park H.-J."/>
            <person name="Ramirez L."/>
            <person name="Alfaro M."/>
            <person name="Sun H."/>
            <person name="Tritt A."/>
            <person name="Yoshinaga Y."/>
            <person name="Zwiers L.-H."/>
            <person name="Turgeon B."/>
            <person name="Goodwin S."/>
            <person name="Spatafora J."/>
            <person name="Crous P."/>
            <person name="Grigoriev I."/>
        </authorList>
    </citation>
    <scope>NUCLEOTIDE SEQUENCE</scope>
    <source>
        <strain evidence="2">CBS 161.51</strain>
    </source>
</reference>
<sequence length="59" mass="6959">HTSKATKLYLECHGIWTIEHPPYSPDLNPIEHLWWALKRTLHLTHPELDTIGSSQEDWD</sequence>
<dbReference type="InterPro" id="IPR036397">
    <property type="entry name" value="RNaseH_sf"/>
</dbReference>
<dbReference type="Gene3D" id="3.30.420.10">
    <property type="entry name" value="Ribonuclease H-like superfamily/Ribonuclease H"/>
    <property type="match status" value="1"/>
</dbReference>
<proteinExistence type="predicted"/>
<accession>A0A6A5SII0</accession>
<evidence type="ECO:0000313" key="3">
    <source>
        <dbReference type="EMBL" id="KAF1939230.1"/>
    </source>
</evidence>
<feature type="domain" description="Tc1-like transposase DDE" evidence="1">
    <location>
        <begin position="1"/>
        <end position="43"/>
    </location>
</feature>
<dbReference type="EMBL" id="ML976086">
    <property type="protein sequence ID" value="KAF1939230.1"/>
    <property type="molecule type" value="Genomic_DNA"/>
</dbReference>
<dbReference type="AlphaFoldDB" id="A0A6A5SII0"/>
<dbReference type="Proteomes" id="UP000800038">
    <property type="component" value="Unassembled WGS sequence"/>
</dbReference>
<evidence type="ECO:0000313" key="2">
    <source>
        <dbReference type="EMBL" id="KAF1937167.1"/>
    </source>
</evidence>
<protein>
    <recommendedName>
        <fullName evidence="1">Tc1-like transposase DDE domain-containing protein</fullName>
    </recommendedName>
</protein>
<gene>
    <name evidence="3" type="ORF">EJ02DRAFT_352810</name>
    <name evidence="2" type="ORF">EJ02DRAFT_357494</name>
</gene>
<dbReference type="InterPro" id="IPR038717">
    <property type="entry name" value="Tc1-like_DDE_dom"/>
</dbReference>
<dbReference type="Pfam" id="PF13358">
    <property type="entry name" value="DDE_3"/>
    <property type="match status" value="1"/>
</dbReference>
<keyword evidence="4" id="KW-1185">Reference proteome</keyword>
<evidence type="ECO:0000259" key="1">
    <source>
        <dbReference type="Pfam" id="PF13358"/>
    </source>
</evidence>
<dbReference type="EMBL" id="ML976151">
    <property type="protein sequence ID" value="KAF1937167.1"/>
    <property type="molecule type" value="Genomic_DNA"/>
</dbReference>
<dbReference type="OrthoDB" id="5410741at2759"/>